<evidence type="ECO:0000313" key="4">
    <source>
        <dbReference type="Proteomes" id="UP000006087"/>
    </source>
</evidence>
<dbReference type="Pfam" id="PF01966">
    <property type="entry name" value="HD"/>
    <property type="match status" value="1"/>
</dbReference>
<dbReference type="InterPro" id="IPR006674">
    <property type="entry name" value="HD_domain"/>
</dbReference>
<dbReference type="Pfam" id="PF13487">
    <property type="entry name" value="HD_5"/>
    <property type="match status" value="1"/>
</dbReference>
<dbReference type="HOGENOM" id="CLU_040286_2_0_6"/>
<dbReference type="PROSITE" id="PS51832">
    <property type="entry name" value="HD_GYP"/>
    <property type="match status" value="1"/>
</dbReference>
<dbReference type="PANTHER" id="PTHR43155:SF1">
    <property type="entry name" value="3'3'-CGAMP-SPECIFIC PHOSPHODIESTERASE 1"/>
    <property type="match status" value="1"/>
</dbReference>
<dbReference type="InterPro" id="IPR006675">
    <property type="entry name" value="HDIG_dom"/>
</dbReference>
<evidence type="ECO:0000259" key="2">
    <source>
        <dbReference type="PROSITE" id="PS51832"/>
    </source>
</evidence>
<dbReference type="Gene3D" id="1.10.3210.10">
    <property type="entry name" value="Hypothetical protein af1432"/>
    <property type="match status" value="2"/>
</dbReference>
<dbReference type="AlphaFoldDB" id="K1IXR1"/>
<dbReference type="PANTHER" id="PTHR43155">
    <property type="entry name" value="CYCLIC DI-GMP PHOSPHODIESTERASE PA4108-RELATED"/>
    <property type="match status" value="1"/>
</dbReference>
<evidence type="ECO:0000313" key="3">
    <source>
        <dbReference type="EMBL" id="EKB18958.1"/>
    </source>
</evidence>
<dbReference type="SMART" id="SM00471">
    <property type="entry name" value="HDc"/>
    <property type="match status" value="2"/>
</dbReference>
<dbReference type="NCBIfam" id="TIGR00277">
    <property type="entry name" value="HDIG"/>
    <property type="match status" value="1"/>
</dbReference>
<organism evidence="3 4">
    <name type="scientific">Aeromonas veronii AMC34</name>
    <dbReference type="NCBI Taxonomy" id="1073383"/>
    <lineage>
        <taxon>Bacteria</taxon>
        <taxon>Pseudomonadati</taxon>
        <taxon>Pseudomonadota</taxon>
        <taxon>Gammaproteobacteria</taxon>
        <taxon>Aeromonadales</taxon>
        <taxon>Aeromonadaceae</taxon>
        <taxon>Aeromonas</taxon>
    </lineage>
</organism>
<dbReference type="Proteomes" id="UP000006087">
    <property type="component" value="Unassembled WGS sequence"/>
</dbReference>
<reference evidence="3 4" key="1">
    <citation type="submission" date="2012-06" db="EMBL/GenBank/DDBJ databases">
        <title>The Genome Sequence of Aeromonas veronii AMC34.</title>
        <authorList>
            <consortium name="The Broad Institute Genome Sequencing Platform"/>
            <person name="Earl A."/>
            <person name="Ward D."/>
            <person name="Feldgarden M."/>
            <person name="Gevers D."/>
            <person name="Graf J."/>
            <person name="Tomasi A."/>
            <person name="Horneman A."/>
            <person name="Walker B."/>
            <person name="Young S.K."/>
            <person name="Zeng Q."/>
            <person name="Gargeya S."/>
            <person name="Fitzgerald M."/>
            <person name="Haas B."/>
            <person name="Abouelleil A."/>
            <person name="Alvarado L."/>
            <person name="Arachchi H.M."/>
            <person name="Berlin A.M."/>
            <person name="Chapman S.B."/>
            <person name="Goldberg J."/>
            <person name="Griggs A."/>
            <person name="Gujja S."/>
            <person name="Hansen M."/>
            <person name="Howarth C."/>
            <person name="Imamovic A."/>
            <person name="Larimer J."/>
            <person name="McCowan C."/>
            <person name="Montmayeur A."/>
            <person name="Murphy C."/>
            <person name="Neiman D."/>
            <person name="Pearson M."/>
            <person name="Priest M."/>
            <person name="Roberts A."/>
            <person name="Saif S."/>
            <person name="Shea T."/>
            <person name="Sisk P."/>
            <person name="Sykes S."/>
            <person name="Wortman J."/>
            <person name="Nusbaum C."/>
            <person name="Birren B."/>
        </authorList>
    </citation>
    <scope>NUCLEOTIDE SEQUENCE [LARGE SCALE GENOMIC DNA]</scope>
    <source>
        <strain evidence="3 4">AMC34</strain>
    </source>
</reference>
<dbReference type="PROSITE" id="PS51831">
    <property type="entry name" value="HD"/>
    <property type="match status" value="1"/>
</dbReference>
<dbReference type="GO" id="GO:0008081">
    <property type="term" value="F:phosphoric diester hydrolase activity"/>
    <property type="evidence" value="ECO:0007669"/>
    <property type="project" value="UniProtKB-ARBA"/>
</dbReference>
<proteinExistence type="predicted"/>
<dbReference type="EMBL" id="AGWU01000020">
    <property type="protein sequence ID" value="EKB18958.1"/>
    <property type="molecule type" value="Genomic_DNA"/>
</dbReference>
<dbReference type="RefSeq" id="WP_005345277.1">
    <property type="nucleotide sequence ID" value="NZ_JH823256.1"/>
</dbReference>
<dbReference type="PATRIC" id="fig|1073383.3.peg.2748"/>
<accession>K1IXR1</accession>
<feature type="domain" description="HD-GYP" evidence="2">
    <location>
        <begin position="223"/>
        <end position="419"/>
    </location>
</feature>
<dbReference type="CDD" id="cd00077">
    <property type="entry name" value="HDc"/>
    <property type="match status" value="2"/>
</dbReference>
<dbReference type="SUPFAM" id="SSF109604">
    <property type="entry name" value="HD-domain/PDEase-like"/>
    <property type="match status" value="2"/>
</dbReference>
<gene>
    <name evidence="3" type="ORF">HMPREF1168_02732</name>
</gene>
<protein>
    <submittedName>
        <fullName evidence="3">Uncharacterized protein</fullName>
    </submittedName>
</protein>
<comment type="caution">
    <text evidence="3">The sequence shown here is derived from an EMBL/GenBank/DDBJ whole genome shotgun (WGS) entry which is preliminary data.</text>
</comment>
<feature type="domain" description="HD" evidence="1">
    <location>
        <begin position="245"/>
        <end position="367"/>
    </location>
</feature>
<evidence type="ECO:0000259" key="1">
    <source>
        <dbReference type="PROSITE" id="PS51831"/>
    </source>
</evidence>
<name>K1IXR1_AERVE</name>
<dbReference type="InterPro" id="IPR003607">
    <property type="entry name" value="HD/PDEase_dom"/>
</dbReference>
<dbReference type="InterPro" id="IPR037522">
    <property type="entry name" value="HD_GYP_dom"/>
</dbReference>
<sequence>MNRVQGARLFSLPVDLRQVVYALSASLDLVGIGDVAHGKRVGIMAAECSRFLGMSEAERRLLFELGVLHDIGVSSTITHHHLVSEFDWESSQRHCEVGYQLLKDFRLLAPLALPIRYHHTHWYLLRDMVAVDRKVARQANLIFLVDRCDALAAPYYADGSLLMHTAEIRERLAACSGEFFAPELVDAFLKASRSEAFWLQLEARAINDYMLDMLQKREPCITNNGELKVLARIFSGIVDAKSPFTMTHSLGVSRLSRALAEQMGVSAMHCDMLEIAGLLHDLGKLRVPDEILDKPASLTQEERAVINTHSFETYQILRHIDGFEEIACWAAYHHEEPDGEGYPFHLPASAMALEARILRVADIFQAMVQDRPYRRGLSAHDALTFMQQLADQGRVDPVVVAVLEDHLPQMMMAAIPDHEQDHSLIWRIGWPLTHVATSQLCLEQAAHGAGTGAQESA</sequence>